<evidence type="ECO:0008006" key="8">
    <source>
        <dbReference type="Google" id="ProtNLM"/>
    </source>
</evidence>
<evidence type="ECO:0000256" key="2">
    <source>
        <dbReference type="ARBA" id="ARBA00010314"/>
    </source>
</evidence>
<evidence type="ECO:0000256" key="5">
    <source>
        <dbReference type="ARBA" id="ARBA00023242"/>
    </source>
</evidence>
<protein>
    <recommendedName>
        <fullName evidence="8">Transcriptional adapter 1-like protein</fullName>
    </recommendedName>
</protein>
<accession>A0A9P0DTM9</accession>
<evidence type="ECO:0000313" key="7">
    <source>
        <dbReference type="Proteomes" id="UP001153737"/>
    </source>
</evidence>
<dbReference type="EMBL" id="OU896713">
    <property type="protein sequence ID" value="CAH1176492.1"/>
    <property type="molecule type" value="Genomic_DNA"/>
</dbReference>
<dbReference type="OrthoDB" id="752362at2759"/>
<dbReference type="PANTHER" id="PTHR21277">
    <property type="entry name" value="TRANSCRIPTIONAL ADAPTER 1"/>
    <property type="match status" value="1"/>
</dbReference>
<dbReference type="PANTHER" id="PTHR21277:SF5">
    <property type="entry name" value="TRANSCRIPTIONAL ADAPTER 1"/>
    <property type="match status" value="1"/>
</dbReference>
<organism evidence="6 7">
    <name type="scientific">Phaedon cochleariae</name>
    <name type="common">Mustard beetle</name>
    <dbReference type="NCBI Taxonomy" id="80249"/>
    <lineage>
        <taxon>Eukaryota</taxon>
        <taxon>Metazoa</taxon>
        <taxon>Ecdysozoa</taxon>
        <taxon>Arthropoda</taxon>
        <taxon>Hexapoda</taxon>
        <taxon>Insecta</taxon>
        <taxon>Pterygota</taxon>
        <taxon>Neoptera</taxon>
        <taxon>Endopterygota</taxon>
        <taxon>Coleoptera</taxon>
        <taxon>Polyphaga</taxon>
        <taxon>Cucujiformia</taxon>
        <taxon>Chrysomeloidea</taxon>
        <taxon>Chrysomelidae</taxon>
        <taxon>Chrysomelinae</taxon>
        <taxon>Chrysomelini</taxon>
        <taxon>Phaedon</taxon>
    </lineage>
</organism>
<dbReference type="GO" id="GO:0000124">
    <property type="term" value="C:SAGA complex"/>
    <property type="evidence" value="ECO:0007669"/>
    <property type="project" value="TreeGrafter"/>
</dbReference>
<dbReference type="Proteomes" id="UP001153737">
    <property type="component" value="Chromosome 7"/>
</dbReference>
<evidence type="ECO:0000313" key="6">
    <source>
        <dbReference type="EMBL" id="CAH1176492.1"/>
    </source>
</evidence>
<gene>
    <name evidence="6" type="ORF">PHAECO_LOCUS11019</name>
</gene>
<dbReference type="InterPro" id="IPR024738">
    <property type="entry name" value="Hfi1/Tada1"/>
</dbReference>
<sequence>MDSLNDAKRDLEAYLSEEQKRDYFALLRQWFMFSAPLTKEAFDQGVRKFLTTEEQIRSHNYFLLSILSKISSNNLPKTTRTSSNDRGIFEIADYADYVQPSSPNMVPTSDFENRSAASELFLPDTGFMACKIALICWKNKMEGAEDNVTDLMVHACQVFIKNIITAMITKKKGYKVRDQKLQYGFNQPIPNPFIRNFNNIIDDTQESKVEVANDDDALKPKCKRSLEDMEQQIAFSYSCTKRLPCDNYLTVGLLYETIKEDPKVLGLHSMQSMNLFRLGLQLTDEDDVN</sequence>
<dbReference type="GO" id="GO:0005634">
    <property type="term" value="C:nucleus"/>
    <property type="evidence" value="ECO:0007669"/>
    <property type="project" value="UniProtKB-SubCell"/>
</dbReference>
<evidence type="ECO:0000256" key="3">
    <source>
        <dbReference type="ARBA" id="ARBA00023015"/>
    </source>
</evidence>
<dbReference type="GO" id="GO:0006357">
    <property type="term" value="P:regulation of transcription by RNA polymerase II"/>
    <property type="evidence" value="ECO:0007669"/>
    <property type="project" value="TreeGrafter"/>
</dbReference>
<evidence type="ECO:0000256" key="4">
    <source>
        <dbReference type="ARBA" id="ARBA00023163"/>
    </source>
</evidence>
<comment type="similarity">
    <text evidence="2">Belongs to the TADA1 family.</text>
</comment>
<dbReference type="AlphaFoldDB" id="A0A9P0DTM9"/>
<keyword evidence="4" id="KW-0804">Transcription</keyword>
<evidence type="ECO:0000256" key="1">
    <source>
        <dbReference type="ARBA" id="ARBA00004123"/>
    </source>
</evidence>
<keyword evidence="5" id="KW-0539">Nucleus</keyword>
<reference evidence="6" key="2">
    <citation type="submission" date="2022-10" db="EMBL/GenBank/DDBJ databases">
        <authorList>
            <consortium name="ENA_rothamsted_submissions"/>
            <consortium name="culmorum"/>
            <person name="King R."/>
        </authorList>
    </citation>
    <scope>NUCLEOTIDE SEQUENCE</scope>
</reference>
<proteinExistence type="inferred from homology"/>
<name>A0A9P0DTM9_PHACE</name>
<keyword evidence="3" id="KW-0805">Transcription regulation</keyword>
<dbReference type="CDD" id="cd22934">
    <property type="entry name" value="HFD_TADA1"/>
    <property type="match status" value="1"/>
</dbReference>
<reference evidence="6" key="1">
    <citation type="submission" date="2022-01" db="EMBL/GenBank/DDBJ databases">
        <authorList>
            <person name="King R."/>
        </authorList>
    </citation>
    <scope>NUCLEOTIDE SEQUENCE</scope>
</reference>
<dbReference type="GO" id="GO:0003713">
    <property type="term" value="F:transcription coactivator activity"/>
    <property type="evidence" value="ECO:0007669"/>
    <property type="project" value="TreeGrafter"/>
</dbReference>
<comment type="subcellular location">
    <subcellularLocation>
        <location evidence="1">Nucleus</location>
    </subcellularLocation>
</comment>
<keyword evidence="7" id="KW-1185">Reference proteome</keyword>